<dbReference type="EMBL" id="LR796276">
    <property type="protein sequence ID" value="CAB4133743.1"/>
    <property type="molecule type" value="Genomic_DNA"/>
</dbReference>
<sequence>MYADGLIGNRGILEVLGNLTAGQFNKMLSKGKSPYTLEDIIPRAYDYIFPPLNEVDKQDLVNQRLLAFVMMAPNCPTHLFEVK</sequence>
<gene>
    <name evidence="2" type="ORF">UFOVP262_3</name>
    <name evidence="1" type="ORF">UFOVP90_37</name>
</gene>
<name>A0A6J5LK76_9CAUD</name>
<organism evidence="2">
    <name type="scientific">uncultured Caudovirales phage</name>
    <dbReference type="NCBI Taxonomy" id="2100421"/>
    <lineage>
        <taxon>Viruses</taxon>
        <taxon>Duplodnaviria</taxon>
        <taxon>Heunggongvirae</taxon>
        <taxon>Uroviricota</taxon>
        <taxon>Caudoviricetes</taxon>
        <taxon>Peduoviridae</taxon>
        <taxon>Maltschvirus</taxon>
        <taxon>Maltschvirus maltsch</taxon>
    </lineage>
</organism>
<protein>
    <submittedName>
        <fullName evidence="2">Uncharacterized protein</fullName>
    </submittedName>
</protein>
<proteinExistence type="predicted"/>
<accession>A0A6J5LK76</accession>
<reference evidence="2" key="1">
    <citation type="submission" date="2020-04" db="EMBL/GenBank/DDBJ databases">
        <authorList>
            <person name="Chiriac C."/>
            <person name="Salcher M."/>
            <person name="Ghai R."/>
            <person name="Kavagutti S V."/>
        </authorList>
    </citation>
    <scope>NUCLEOTIDE SEQUENCE</scope>
</reference>
<dbReference type="EMBL" id="LR796202">
    <property type="protein sequence ID" value="CAB4126844.1"/>
    <property type="molecule type" value="Genomic_DNA"/>
</dbReference>
<evidence type="ECO:0000313" key="2">
    <source>
        <dbReference type="EMBL" id="CAB4133743.1"/>
    </source>
</evidence>
<evidence type="ECO:0000313" key="1">
    <source>
        <dbReference type="EMBL" id="CAB4126844.1"/>
    </source>
</evidence>